<keyword evidence="6" id="KW-0411">Iron-sulfur</keyword>
<comment type="caution">
    <text evidence="7">The sequence shown here is derived from an EMBL/GenBank/DDBJ whole genome shotgun (WGS) entry which is preliminary data.</text>
</comment>
<dbReference type="SFLD" id="SFLDS00029">
    <property type="entry name" value="Radical_SAM"/>
    <property type="match status" value="1"/>
</dbReference>
<keyword evidence="8" id="KW-1185">Reference proteome</keyword>
<dbReference type="Pfam" id="PF13353">
    <property type="entry name" value="Fer4_12"/>
    <property type="match status" value="1"/>
</dbReference>
<dbReference type="CDD" id="cd01335">
    <property type="entry name" value="Radical_SAM"/>
    <property type="match status" value="1"/>
</dbReference>
<evidence type="ECO:0000256" key="2">
    <source>
        <dbReference type="ARBA" id="ARBA00022485"/>
    </source>
</evidence>
<dbReference type="OrthoDB" id="9782387at2"/>
<dbReference type="SFLD" id="SFLDF00299">
    <property type="entry name" value="anaerobic_ribonucleoside-triph"/>
    <property type="match status" value="1"/>
</dbReference>
<dbReference type="GO" id="GO:0004748">
    <property type="term" value="F:ribonucleoside-diphosphate reductase activity, thioredoxin disulfide as acceptor"/>
    <property type="evidence" value="ECO:0007669"/>
    <property type="project" value="TreeGrafter"/>
</dbReference>
<dbReference type="Proteomes" id="UP000050417">
    <property type="component" value="Unassembled WGS sequence"/>
</dbReference>
<accession>A0A0P6WRD1</accession>
<dbReference type="PATRIC" id="fig|1134406.4.peg.567"/>
<dbReference type="InterPro" id="IPR012837">
    <property type="entry name" value="NrdG"/>
</dbReference>
<dbReference type="SFLD" id="SFLDG01063">
    <property type="entry name" value="activating_enzymes__group_1"/>
    <property type="match status" value="1"/>
</dbReference>
<dbReference type="EMBL" id="LGCL01000041">
    <property type="protein sequence ID" value="KPL71475.1"/>
    <property type="molecule type" value="Genomic_DNA"/>
</dbReference>
<dbReference type="InterPro" id="IPR007197">
    <property type="entry name" value="rSAM"/>
</dbReference>
<dbReference type="AlphaFoldDB" id="A0A0P6WRD1"/>
<proteinExistence type="predicted"/>
<dbReference type="GO" id="GO:0051539">
    <property type="term" value="F:4 iron, 4 sulfur cluster binding"/>
    <property type="evidence" value="ECO:0007669"/>
    <property type="project" value="UniProtKB-KW"/>
</dbReference>
<organism evidence="7 8">
    <name type="scientific">Ornatilinea apprima</name>
    <dbReference type="NCBI Taxonomy" id="1134406"/>
    <lineage>
        <taxon>Bacteria</taxon>
        <taxon>Bacillati</taxon>
        <taxon>Chloroflexota</taxon>
        <taxon>Anaerolineae</taxon>
        <taxon>Anaerolineales</taxon>
        <taxon>Anaerolineaceae</taxon>
        <taxon>Ornatilinea</taxon>
    </lineage>
</organism>
<keyword evidence="5" id="KW-0408">Iron</keyword>
<sequence>MVTPKSRVLQYDSVLIQRGELLNVAAVCPKTRALGPGWRSAIWVQGCPFHCAGCISPEWTTFQPAHSINPVELASTLLADPEISGLTFSGGEPMQQAAGLANLARKARQQRPINIITYTGYKLEVLKKGIPDRSVFKLLDETDVLIDGQFISALNDNRGMRGSSNQRVHYLTGQLKDFNFEKAPRLSEVQVLDGQVLMVGVPEEYLLQAFYRAMWQLESLPLQLVKK</sequence>
<evidence type="ECO:0000256" key="1">
    <source>
        <dbReference type="ARBA" id="ARBA00001966"/>
    </source>
</evidence>
<reference evidence="7 8" key="1">
    <citation type="submission" date="2015-07" db="EMBL/GenBank/DDBJ databases">
        <title>Genome sequence of Ornatilinea apprima DSM 23815.</title>
        <authorList>
            <person name="Hemp J."/>
            <person name="Ward L.M."/>
            <person name="Pace L.A."/>
            <person name="Fischer W.W."/>
        </authorList>
    </citation>
    <scope>NUCLEOTIDE SEQUENCE [LARGE SCALE GENOMIC DNA]</scope>
    <source>
        <strain evidence="7 8">P3M-1</strain>
    </source>
</reference>
<dbReference type="PANTHER" id="PTHR30352">
    <property type="entry name" value="PYRUVATE FORMATE-LYASE-ACTIVATING ENZYME"/>
    <property type="match status" value="1"/>
</dbReference>
<dbReference type="InterPro" id="IPR013785">
    <property type="entry name" value="Aldolase_TIM"/>
</dbReference>
<evidence type="ECO:0000256" key="3">
    <source>
        <dbReference type="ARBA" id="ARBA00022691"/>
    </source>
</evidence>
<evidence type="ECO:0000313" key="8">
    <source>
        <dbReference type="Proteomes" id="UP000050417"/>
    </source>
</evidence>
<protein>
    <recommendedName>
        <fullName evidence="9">Radical SAM core domain-containing protein</fullName>
    </recommendedName>
</protein>
<evidence type="ECO:0000256" key="6">
    <source>
        <dbReference type="ARBA" id="ARBA00023014"/>
    </source>
</evidence>
<evidence type="ECO:0000256" key="4">
    <source>
        <dbReference type="ARBA" id="ARBA00022723"/>
    </source>
</evidence>
<dbReference type="RefSeq" id="WP_075064339.1">
    <property type="nucleotide sequence ID" value="NZ_LGCL01000041.1"/>
</dbReference>
<dbReference type="PANTHER" id="PTHR30352:SF2">
    <property type="entry name" value="ANAEROBIC RIBONUCLEOSIDE-TRIPHOSPHATE REDUCTASE-ACTIVATING PROTEIN"/>
    <property type="match status" value="1"/>
</dbReference>
<evidence type="ECO:0000313" key="7">
    <source>
        <dbReference type="EMBL" id="KPL71475.1"/>
    </source>
</evidence>
<dbReference type="GO" id="GO:0043365">
    <property type="term" value="F:[formate-C-acetyltransferase]-activating enzyme activity"/>
    <property type="evidence" value="ECO:0007669"/>
    <property type="project" value="InterPro"/>
</dbReference>
<dbReference type="GO" id="GO:0046872">
    <property type="term" value="F:metal ion binding"/>
    <property type="evidence" value="ECO:0007669"/>
    <property type="project" value="UniProtKB-KW"/>
</dbReference>
<evidence type="ECO:0008006" key="9">
    <source>
        <dbReference type="Google" id="ProtNLM"/>
    </source>
</evidence>
<dbReference type="SUPFAM" id="SSF102114">
    <property type="entry name" value="Radical SAM enzymes"/>
    <property type="match status" value="1"/>
</dbReference>
<dbReference type="SFLD" id="SFLDG01066">
    <property type="entry name" value="organic_radical-activating_enz"/>
    <property type="match status" value="1"/>
</dbReference>
<gene>
    <name evidence="7" type="ORF">ADN00_17500</name>
</gene>
<dbReference type="STRING" id="1134406.ADN00_17500"/>
<keyword evidence="3" id="KW-0949">S-adenosyl-L-methionine</keyword>
<dbReference type="InterPro" id="IPR034457">
    <property type="entry name" value="Organic_radical-activating"/>
</dbReference>
<dbReference type="Gene3D" id="3.20.20.70">
    <property type="entry name" value="Aldolase class I"/>
    <property type="match status" value="1"/>
</dbReference>
<comment type="cofactor">
    <cofactor evidence="1">
        <name>[4Fe-4S] cluster</name>
        <dbReference type="ChEBI" id="CHEBI:49883"/>
    </cofactor>
</comment>
<name>A0A0P6WRD1_9CHLR</name>
<keyword evidence="2" id="KW-0004">4Fe-4S</keyword>
<evidence type="ECO:0000256" key="5">
    <source>
        <dbReference type="ARBA" id="ARBA00023004"/>
    </source>
</evidence>
<dbReference type="InterPro" id="IPR058240">
    <property type="entry name" value="rSAM_sf"/>
</dbReference>
<keyword evidence="4" id="KW-0479">Metal-binding</keyword>